<dbReference type="EMBL" id="ML978071">
    <property type="protein sequence ID" value="KAF2013144.1"/>
    <property type="molecule type" value="Genomic_DNA"/>
</dbReference>
<keyword evidence="3" id="KW-1185">Reference proteome</keyword>
<dbReference type="AlphaFoldDB" id="A0A6A5XLH1"/>
<accession>A0A6A5XLH1</accession>
<dbReference type="Pfam" id="PF06687">
    <property type="entry name" value="SUR7"/>
    <property type="match status" value="1"/>
</dbReference>
<evidence type="ECO:0000313" key="2">
    <source>
        <dbReference type="EMBL" id="KAF2013144.1"/>
    </source>
</evidence>
<dbReference type="OrthoDB" id="4159154at2759"/>
<proteinExistence type="predicted"/>
<evidence type="ECO:0000256" key="1">
    <source>
        <dbReference type="SAM" id="Phobius"/>
    </source>
</evidence>
<feature type="transmembrane region" description="Helical" evidence="1">
    <location>
        <begin position="6"/>
        <end position="26"/>
    </location>
</feature>
<protein>
    <submittedName>
        <fullName evidence="2">Integral membrane protein-like protein</fullName>
    </submittedName>
</protein>
<dbReference type="GO" id="GO:0051285">
    <property type="term" value="C:cell cortex of cell tip"/>
    <property type="evidence" value="ECO:0007669"/>
    <property type="project" value="TreeGrafter"/>
</dbReference>
<dbReference type="GO" id="GO:0005886">
    <property type="term" value="C:plasma membrane"/>
    <property type="evidence" value="ECO:0007669"/>
    <property type="project" value="InterPro"/>
</dbReference>
<organism evidence="2 3">
    <name type="scientific">Aaosphaeria arxii CBS 175.79</name>
    <dbReference type="NCBI Taxonomy" id="1450172"/>
    <lineage>
        <taxon>Eukaryota</taxon>
        <taxon>Fungi</taxon>
        <taxon>Dikarya</taxon>
        <taxon>Ascomycota</taxon>
        <taxon>Pezizomycotina</taxon>
        <taxon>Dothideomycetes</taxon>
        <taxon>Pleosporomycetidae</taxon>
        <taxon>Pleosporales</taxon>
        <taxon>Pleosporales incertae sedis</taxon>
        <taxon>Aaosphaeria</taxon>
    </lineage>
</organism>
<gene>
    <name evidence="2" type="ORF">BU24DRAFT_424152</name>
</gene>
<dbReference type="GeneID" id="54285826"/>
<dbReference type="PANTHER" id="PTHR28019">
    <property type="entry name" value="CELL MEMBRANE PROTEIN YLR413W-RELATED"/>
    <property type="match status" value="1"/>
</dbReference>
<feature type="transmembrane region" description="Helical" evidence="1">
    <location>
        <begin position="255"/>
        <end position="275"/>
    </location>
</feature>
<feature type="transmembrane region" description="Helical" evidence="1">
    <location>
        <begin position="179"/>
        <end position="200"/>
    </location>
</feature>
<feature type="transmembrane region" description="Helical" evidence="1">
    <location>
        <begin position="212"/>
        <end position="234"/>
    </location>
</feature>
<dbReference type="RefSeq" id="XP_033381483.1">
    <property type="nucleotide sequence ID" value="XM_033528429.1"/>
</dbReference>
<keyword evidence="1" id="KW-0472">Membrane</keyword>
<dbReference type="InterPro" id="IPR009571">
    <property type="entry name" value="SUR7/Rim9-like_fungi"/>
</dbReference>
<name>A0A6A5XLH1_9PLEO</name>
<dbReference type="InterPro" id="IPR052413">
    <property type="entry name" value="SUR7_domain"/>
</dbReference>
<reference evidence="2" key="1">
    <citation type="journal article" date="2020" name="Stud. Mycol.">
        <title>101 Dothideomycetes genomes: a test case for predicting lifestyles and emergence of pathogens.</title>
        <authorList>
            <person name="Haridas S."/>
            <person name="Albert R."/>
            <person name="Binder M."/>
            <person name="Bloem J."/>
            <person name="Labutti K."/>
            <person name="Salamov A."/>
            <person name="Andreopoulos B."/>
            <person name="Baker S."/>
            <person name="Barry K."/>
            <person name="Bills G."/>
            <person name="Bluhm B."/>
            <person name="Cannon C."/>
            <person name="Castanera R."/>
            <person name="Culley D."/>
            <person name="Daum C."/>
            <person name="Ezra D."/>
            <person name="Gonzalez J."/>
            <person name="Henrissat B."/>
            <person name="Kuo A."/>
            <person name="Liang C."/>
            <person name="Lipzen A."/>
            <person name="Lutzoni F."/>
            <person name="Magnuson J."/>
            <person name="Mondo S."/>
            <person name="Nolan M."/>
            <person name="Ohm R."/>
            <person name="Pangilinan J."/>
            <person name="Park H.-J."/>
            <person name="Ramirez L."/>
            <person name="Alfaro M."/>
            <person name="Sun H."/>
            <person name="Tritt A."/>
            <person name="Yoshinaga Y."/>
            <person name="Zwiers L.-H."/>
            <person name="Turgeon B."/>
            <person name="Goodwin S."/>
            <person name="Spatafora J."/>
            <person name="Crous P."/>
            <person name="Grigoriev I."/>
        </authorList>
    </citation>
    <scope>NUCLEOTIDE SEQUENCE</scope>
    <source>
        <strain evidence="2">CBS 175.79</strain>
    </source>
</reference>
<dbReference type="GO" id="GO:0031505">
    <property type="term" value="P:fungal-type cell wall organization"/>
    <property type="evidence" value="ECO:0007669"/>
    <property type="project" value="TreeGrafter"/>
</dbReference>
<keyword evidence="1" id="KW-1133">Transmembrane helix</keyword>
<sequence>MRPLAIIPMVCCIAAVALAFMCLFAGHKKSFMEEYHIITLNTSRIGYNLLNTTSEESANPLEDLLKDIKDKFKDEINQFAGDMAERLGIEDFYSLHLLTFCSGDYVPGPMANETVKQDDITKDVTDCSKAKAMFTWNPTETLERRLNETGLGVTLEDLGWPDEIQDGINTLQTVQKAAFILYCLSIAFIFITLIAAFPGFYASGRLLPALNILLSTLSFITIGLSSALMTALIVKGSEVINKNGKDIGVEAHLGGKFMTITWASTAAMFIATFVWCVEICFGERVHRRQSYVTKEG</sequence>
<dbReference type="Proteomes" id="UP000799778">
    <property type="component" value="Unassembled WGS sequence"/>
</dbReference>
<evidence type="ECO:0000313" key="3">
    <source>
        <dbReference type="Proteomes" id="UP000799778"/>
    </source>
</evidence>
<dbReference type="PANTHER" id="PTHR28019:SF7">
    <property type="entry name" value="SUR7 PROTEIN"/>
    <property type="match status" value="1"/>
</dbReference>
<keyword evidence="1" id="KW-0812">Transmembrane</keyword>